<evidence type="ECO:0000313" key="4">
    <source>
        <dbReference type="Proteomes" id="UP000297609"/>
    </source>
</evidence>
<evidence type="ECO:0000313" key="3">
    <source>
        <dbReference type="EMBL" id="TGL54350.1"/>
    </source>
</evidence>
<dbReference type="InterPro" id="IPR035940">
    <property type="entry name" value="CAP_sf"/>
</dbReference>
<protein>
    <submittedName>
        <fullName evidence="3">CAP domain-containing protein</fullName>
    </submittedName>
</protein>
<name>A0A4R9JSR4_9LEPT</name>
<sequence length="216" mass="23724">MKHFSYLIPLLTFLFSFSNCIQNIAECPVDTLTLKTECESQKKETENKETNLLGIAALAMSSSGQLSGKALEFYNILESYRRNGSYTLSNGTTLTFLNASQCSGSTSQHRALNIAAQKHNDNMVRFNFFSHTGLDGSTPTTRVKAEGLDVGAGENIAAGVSSAEGTFEQWWNSSGHRSNMENCNYTHVGIGYTARDGINANASYSHYWTNVFATIR</sequence>
<proteinExistence type="predicted"/>
<feature type="chain" id="PRO_5020331961" evidence="1">
    <location>
        <begin position="22"/>
        <end position="216"/>
    </location>
</feature>
<dbReference type="EMBL" id="RQGG01000018">
    <property type="protein sequence ID" value="TGL54350.1"/>
    <property type="molecule type" value="Genomic_DNA"/>
</dbReference>
<dbReference type="AlphaFoldDB" id="A0A4R9JSR4"/>
<organism evidence="3 4">
    <name type="scientific">Leptospira kemamanensis</name>
    <dbReference type="NCBI Taxonomy" id="2484942"/>
    <lineage>
        <taxon>Bacteria</taxon>
        <taxon>Pseudomonadati</taxon>
        <taxon>Spirochaetota</taxon>
        <taxon>Spirochaetia</taxon>
        <taxon>Leptospirales</taxon>
        <taxon>Leptospiraceae</taxon>
        <taxon>Leptospira</taxon>
    </lineage>
</organism>
<keyword evidence="1" id="KW-0732">Signal</keyword>
<dbReference type="PANTHER" id="PTHR31157:SF1">
    <property type="entry name" value="SCP DOMAIN-CONTAINING PROTEIN"/>
    <property type="match status" value="1"/>
</dbReference>
<dbReference type="OrthoDB" id="9783944at2"/>
<dbReference type="SUPFAM" id="SSF55797">
    <property type="entry name" value="PR-1-like"/>
    <property type="match status" value="1"/>
</dbReference>
<keyword evidence="4" id="KW-1185">Reference proteome</keyword>
<dbReference type="RefSeq" id="WP_135618623.1">
    <property type="nucleotide sequence ID" value="NZ_RQGG01000018.1"/>
</dbReference>
<dbReference type="Proteomes" id="UP000297609">
    <property type="component" value="Unassembled WGS sequence"/>
</dbReference>
<reference evidence="3" key="1">
    <citation type="journal article" date="2019" name="PLoS Negl. Trop. Dis.">
        <title>Revisiting the worldwide diversity of Leptospira species in the environment.</title>
        <authorList>
            <person name="Vincent A.T."/>
            <person name="Schiettekatte O."/>
            <person name="Bourhy P."/>
            <person name="Veyrier F.J."/>
            <person name="Picardeau M."/>
        </authorList>
    </citation>
    <scope>NUCLEOTIDE SEQUENCE [LARGE SCALE GENOMIC DNA]</scope>
    <source>
        <strain evidence="3">201702454</strain>
    </source>
</reference>
<feature type="domain" description="SCP" evidence="2">
    <location>
        <begin position="110"/>
        <end position="197"/>
    </location>
</feature>
<comment type="caution">
    <text evidence="3">The sequence shown here is derived from an EMBL/GenBank/DDBJ whole genome shotgun (WGS) entry which is preliminary data.</text>
</comment>
<dbReference type="CDD" id="cd05379">
    <property type="entry name" value="CAP_bacterial"/>
    <property type="match status" value="1"/>
</dbReference>
<dbReference type="Pfam" id="PF00188">
    <property type="entry name" value="CAP"/>
    <property type="match status" value="1"/>
</dbReference>
<dbReference type="PANTHER" id="PTHR31157">
    <property type="entry name" value="SCP DOMAIN-CONTAINING PROTEIN"/>
    <property type="match status" value="1"/>
</dbReference>
<evidence type="ECO:0000259" key="2">
    <source>
        <dbReference type="Pfam" id="PF00188"/>
    </source>
</evidence>
<evidence type="ECO:0000256" key="1">
    <source>
        <dbReference type="SAM" id="SignalP"/>
    </source>
</evidence>
<gene>
    <name evidence="3" type="ORF">EHQ59_06835</name>
</gene>
<dbReference type="InterPro" id="IPR014044">
    <property type="entry name" value="CAP_dom"/>
</dbReference>
<accession>A0A4R9JSR4</accession>
<feature type="signal peptide" evidence="1">
    <location>
        <begin position="1"/>
        <end position="21"/>
    </location>
</feature>
<dbReference type="Gene3D" id="3.40.33.10">
    <property type="entry name" value="CAP"/>
    <property type="match status" value="1"/>
</dbReference>